<dbReference type="EMBL" id="CP102453">
    <property type="protein sequence ID" value="UUX35104.1"/>
    <property type="molecule type" value="Genomic_DNA"/>
</dbReference>
<keyword evidence="2" id="KW-0812">Transmembrane</keyword>
<keyword evidence="1" id="KW-0378">Hydrolase</keyword>
<gene>
    <name evidence="4" type="ORF">NRE15_05540</name>
</gene>
<dbReference type="InterPro" id="IPR023365">
    <property type="entry name" value="Sortase_dom-sf"/>
</dbReference>
<dbReference type="NCBIfam" id="TIGR01076">
    <property type="entry name" value="sortase_fam"/>
    <property type="match status" value="1"/>
</dbReference>
<keyword evidence="3" id="KW-0732">Signal</keyword>
<dbReference type="Gene3D" id="2.40.260.10">
    <property type="entry name" value="Sortase"/>
    <property type="match status" value="1"/>
</dbReference>
<dbReference type="InterPro" id="IPR005754">
    <property type="entry name" value="Sortase"/>
</dbReference>
<organism evidence="4 5">
    <name type="scientific">Fundicoccus culcitae</name>
    <dbReference type="NCBI Taxonomy" id="2969821"/>
    <lineage>
        <taxon>Bacteria</taxon>
        <taxon>Bacillati</taxon>
        <taxon>Bacillota</taxon>
        <taxon>Bacilli</taxon>
        <taxon>Lactobacillales</taxon>
        <taxon>Aerococcaceae</taxon>
        <taxon>Fundicoccus</taxon>
    </lineage>
</organism>
<protein>
    <submittedName>
        <fullName evidence="4">Sortase</fullName>
    </submittedName>
</protein>
<feature type="transmembrane region" description="Helical" evidence="2">
    <location>
        <begin position="247"/>
        <end position="267"/>
    </location>
</feature>
<evidence type="ECO:0000256" key="3">
    <source>
        <dbReference type="SAM" id="SignalP"/>
    </source>
</evidence>
<reference evidence="4 5" key="1">
    <citation type="submission" date="2022-08" db="EMBL/GenBank/DDBJ databases">
        <title>Aerococcaceae sp. nov isolated from spoiled eye mask.</title>
        <authorList>
            <person name="Zhou G."/>
            <person name="Xie X.-B."/>
            <person name="Shi Q.-S."/>
            <person name="Wang Y.-S."/>
            <person name="Wen X."/>
            <person name="Peng H."/>
            <person name="Yang X.-J."/>
            <person name="Tao H.-B."/>
            <person name="Huang X.-M."/>
        </authorList>
    </citation>
    <scope>NUCLEOTIDE SEQUENCE [LARGE SCALE GENOMIC DNA]</scope>
    <source>
        <strain evidence="5">DM20194951</strain>
    </source>
</reference>
<feature type="signal peptide" evidence="3">
    <location>
        <begin position="1"/>
        <end position="27"/>
    </location>
</feature>
<dbReference type="SUPFAM" id="SSF63817">
    <property type="entry name" value="Sortase"/>
    <property type="match status" value="1"/>
</dbReference>
<proteinExistence type="predicted"/>
<evidence type="ECO:0000313" key="4">
    <source>
        <dbReference type="EMBL" id="UUX35104.1"/>
    </source>
</evidence>
<keyword evidence="2" id="KW-0472">Membrane</keyword>
<evidence type="ECO:0000256" key="1">
    <source>
        <dbReference type="ARBA" id="ARBA00022801"/>
    </source>
</evidence>
<dbReference type="RefSeq" id="WP_313794597.1">
    <property type="nucleotide sequence ID" value="NZ_CP102453.1"/>
</dbReference>
<sequence length="272" mass="29071">MKWRHLLGLLLMLAAVAVALVFARSLAADYDTDVQNEAVEVLSRQWDAGGGRVTELASASEVNLQDPFEAGSDIAVDTTTYALLQIPRLGQLLPVHFGASPENLATATAFLAGSDLPEVSWASAGGARTVIAGHRGYYGQTLFLHINQLVAGDDLILFYNHNKYHYTVTESAVIGAHDVAALEAVADANLLTLLTCTPIPTFEDRLLVNAQLLEVENLEAPASLQETVDTVRSEAVLVATSAVASYGLRWVVGLLVVALAWLVVLLVRELVG</sequence>
<keyword evidence="2" id="KW-1133">Transmembrane helix</keyword>
<feature type="chain" id="PRO_5046682733" evidence="3">
    <location>
        <begin position="28"/>
        <end position="272"/>
    </location>
</feature>
<name>A0ABY5P8V9_9LACT</name>
<keyword evidence="5" id="KW-1185">Reference proteome</keyword>
<evidence type="ECO:0000313" key="5">
    <source>
        <dbReference type="Proteomes" id="UP001315967"/>
    </source>
</evidence>
<accession>A0ABY5P8V9</accession>
<dbReference type="Proteomes" id="UP001315967">
    <property type="component" value="Chromosome"/>
</dbReference>
<evidence type="ECO:0000256" key="2">
    <source>
        <dbReference type="SAM" id="Phobius"/>
    </source>
</evidence>
<dbReference type="Pfam" id="PF04203">
    <property type="entry name" value="Sortase"/>
    <property type="match status" value="1"/>
</dbReference>